<dbReference type="RefSeq" id="XP_004362735.1">
    <property type="nucleotide sequence ID" value="XM_004362678.1"/>
</dbReference>
<protein>
    <submittedName>
        <fullName evidence="2">Uncharacterized protein</fullName>
    </submittedName>
</protein>
<feature type="compositionally biased region" description="Acidic residues" evidence="1">
    <location>
        <begin position="309"/>
        <end position="325"/>
    </location>
</feature>
<dbReference type="GeneID" id="14876702"/>
<feature type="compositionally biased region" description="Low complexity" evidence="1">
    <location>
        <begin position="154"/>
        <end position="166"/>
    </location>
</feature>
<evidence type="ECO:0000256" key="1">
    <source>
        <dbReference type="SAM" id="MobiDB-lite"/>
    </source>
</evidence>
<proteinExistence type="predicted"/>
<sequence length="836" mass="95150">MEVPTTLEYLSKLKMFQLKAIIQDKMSAKEFAKLKMPKSKAMLINIIEKHGLVKSKKIIQKKKPAPVVINVDTSDSDSDSDEEKQNKSKNDDDDGTSSSEEDDDKPIQRKRVTILPKSATAKKRPLVKKQQQPQPQSDSSDEEEEEEKPKKKQVPTTTSKTTITKKQPTKKETTPPTSDEEEEEEKKEEEEEPKVTREMLENMTVITLKAKYYKGVPSTKIPPRKALMVEHICKQLGIDKDDQEDESESESESESQQSDTESESASASGSVSIGSDPESESESEQVQPKVVIFDESDELPTNISQLQIGDEEEEDDSETTEEELDIQQEVVVVENISQKEIVQTPQKMEHQQQVEESEESEKGEGELSDDESSTTKNIKRQKKHEKTPSKIMSVITKTATPLKPRGDEDVRKKLEHLVIADNHQQQQTTQAANYLLPIDPNQIHQGTLPRDLEDKILLMLLQDTNNRRGRGGRFVAYHSFMWSLALVSRQWFNTVSSTITHLDYTPAIPLPYVRRAIGGEAAENMRCQLVKRIESVDLRAFLPHNEVDTKTKFLSLVELGSDDEGDSSDEEDDYEDEEEEEDSDSDDEYYYEVQDDDEVNSELHKDIQDDSDNEEDEEEMAARIKKEKYIAENKSIKKLAINNLGADPKGDDTYVRCISATVFDSVFFANRTITTLSINVSYITPKFFDSFKTNVENYNKSLKSLELIGLVGKELLVKLFEMVETNPVNLVELNFSTDPQTNLSDLKYTMELAFTGNTNLKTLCMGGGNQEFYQPIIEGVSCSDSITSLYINKYFIEYLPTLEFMQEYLKTTKTLQYLNKHHIRDIPNFPKSKSSL</sequence>
<feature type="compositionally biased region" description="Acidic residues" evidence="1">
    <location>
        <begin position="241"/>
        <end position="253"/>
    </location>
</feature>
<feature type="region of interest" description="Disordered" evidence="1">
    <location>
        <begin position="558"/>
        <end position="589"/>
    </location>
</feature>
<gene>
    <name evidence="2" type="ORF">DFA_03129</name>
</gene>
<evidence type="ECO:0000313" key="3">
    <source>
        <dbReference type="Proteomes" id="UP000007797"/>
    </source>
</evidence>
<keyword evidence="3" id="KW-1185">Reference proteome</keyword>
<feature type="compositionally biased region" description="Low complexity" evidence="1">
    <location>
        <begin position="128"/>
        <end position="138"/>
    </location>
</feature>
<dbReference type="KEGG" id="dfa:DFA_03129"/>
<dbReference type="EMBL" id="GL883006">
    <property type="protein sequence ID" value="EGG24884.1"/>
    <property type="molecule type" value="Genomic_DNA"/>
</dbReference>
<dbReference type="SUPFAM" id="SSF52047">
    <property type="entry name" value="RNI-like"/>
    <property type="match status" value="1"/>
</dbReference>
<feature type="compositionally biased region" description="Acidic residues" evidence="1">
    <location>
        <begin position="178"/>
        <end position="192"/>
    </location>
</feature>
<accession>F4PGQ0</accession>
<feature type="compositionally biased region" description="Acidic residues" evidence="1">
    <location>
        <begin position="91"/>
        <end position="104"/>
    </location>
</feature>
<reference evidence="3" key="1">
    <citation type="journal article" date="2011" name="Genome Res.">
        <title>Phylogeny-wide analysis of social amoeba genomes highlights ancient origins for complex intercellular communication.</title>
        <authorList>
            <person name="Heidel A.J."/>
            <person name="Lawal H.M."/>
            <person name="Felder M."/>
            <person name="Schilde C."/>
            <person name="Helps N.R."/>
            <person name="Tunggal B."/>
            <person name="Rivero F."/>
            <person name="John U."/>
            <person name="Schleicher M."/>
            <person name="Eichinger L."/>
            <person name="Platzer M."/>
            <person name="Noegel A.A."/>
            <person name="Schaap P."/>
            <person name="Gloeckner G."/>
        </authorList>
    </citation>
    <scope>NUCLEOTIDE SEQUENCE [LARGE SCALE GENOMIC DNA]</scope>
    <source>
        <strain evidence="3">SH3</strain>
    </source>
</reference>
<dbReference type="AlphaFoldDB" id="F4PGQ0"/>
<evidence type="ECO:0000313" key="2">
    <source>
        <dbReference type="EMBL" id="EGG24884.1"/>
    </source>
</evidence>
<feature type="compositionally biased region" description="Low complexity" evidence="1">
    <location>
        <begin position="254"/>
        <end position="276"/>
    </location>
</feature>
<feature type="region of interest" description="Disordered" evidence="1">
    <location>
        <begin position="236"/>
        <end position="325"/>
    </location>
</feature>
<name>F4PGQ0_CACFS</name>
<dbReference type="Proteomes" id="UP000007797">
    <property type="component" value="Unassembled WGS sequence"/>
</dbReference>
<feature type="region of interest" description="Disordered" evidence="1">
    <location>
        <begin position="341"/>
        <end position="390"/>
    </location>
</feature>
<dbReference type="PANTHER" id="PTHR35711">
    <property type="entry name" value="EXPRESSED PROTEIN"/>
    <property type="match status" value="1"/>
</dbReference>
<dbReference type="PANTHER" id="PTHR35711:SF1">
    <property type="entry name" value="ECTODERMAL, ISOFORM F"/>
    <property type="match status" value="1"/>
</dbReference>
<feature type="compositionally biased region" description="Acidic residues" evidence="1">
    <location>
        <begin position="560"/>
        <end position="589"/>
    </location>
</feature>
<organism evidence="2 3">
    <name type="scientific">Cavenderia fasciculata</name>
    <name type="common">Slime mold</name>
    <name type="synonym">Dictyostelium fasciculatum</name>
    <dbReference type="NCBI Taxonomy" id="261658"/>
    <lineage>
        <taxon>Eukaryota</taxon>
        <taxon>Amoebozoa</taxon>
        <taxon>Evosea</taxon>
        <taxon>Eumycetozoa</taxon>
        <taxon>Dictyostelia</taxon>
        <taxon>Acytosteliales</taxon>
        <taxon>Cavenderiaceae</taxon>
        <taxon>Cavenderia</taxon>
    </lineage>
</organism>
<feature type="region of interest" description="Disordered" evidence="1">
    <location>
        <begin position="60"/>
        <end position="200"/>
    </location>
</feature>